<sequence length="73" mass="7828">MPLPVADRPTDPAGPVPVYPAAPPAGPALTANSSRTGMAPAYLRVRVHKQVRQVRNVQSDGLWRPSQSEQVDT</sequence>
<evidence type="ECO:0000313" key="3">
    <source>
        <dbReference type="Proteomes" id="UP001500443"/>
    </source>
</evidence>
<reference evidence="2 3" key="1">
    <citation type="journal article" date="2019" name="Int. J. Syst. Evol. Microbiol.">
        <title>The Global Catalogue of Microorganisms (GCM) 10K type strain sequencing project: providing services to taxonomists for standard genome sequencing and annotation.</title>
        <authorList>
            <consortium name="The Broad Institute Genomics Platform"/>
            <consortium name="The Broad Institute Genome Sequencing Center for Infectious Disease"/>
            <person name="Wu L."/>
            <person name="Ma J."/>
        </authorList>
    </citation>
    <scope>NUCLEOTIDE SEQUENCE [LARGE SCALE GENOMIC DNA]</scope>
    <source>
        <strain evidence="2 3">JCM 15481</strain>
    </source>
</reference>
<accession>A0ABN2YE61</accession>
<keyword evidence="3" id="KW-1185">Reference proteome</keyword>
<comment type="caution">
    <text evidence="2">The sequence shown here is derived from an EMBL/GenBank/DDBJ whole genome shotgun (WGS) entry which is preliminary data.</text>
</comment>
<dbReference type="EMBL" id="BAAAPF010000091">
    <property type="protein sequence ID" value="GAA2125777.1"/>
    <property type="molecule type" value="Genomic_DNA"/>
</dbReference>
<proteinExistence type="predicted"/>
<evidence type="ECO:0000313" key="2">
    <source>
        <dbReference type="EMBL" id="GAA2125777.1"/>
    </source>
</evidence>
<feature type="region of interest" description="Disordered" evidence="1">
    <location>
        <begin position="1"/>
        <end position="34"/>
    </location>
</feature>
<dbReference type="Proteomes" id="UP001500443">
    <property type="component" value="Unassembled WGS sequence"/>
</dbReference>
<evidence type="ECO:0000256" key="1">
    <source>
        <dbReference type="SAM" id="MobiDB-lite"/>
    </source>
</evidence>
<protein>
    <submittedName>
        <fullName evidence="2">Uncharacterized protein</fullName>
    </submittedName>
</protein>
<feature type="compositionally biased region" description="Pro residues" evidence="1">
    <location>
        <begin position="12"/>
        <end position="26"/>
    </location>
</feature>
<organism evidence="2 3">
    <name type="scientific">Streptomyces synnematoformans</name>
    <dbReference type="NCBI Taxonomy" id="415721"/>
    <lineage>
        <taxon>Bacteria</taxon>
        <taxon>Bacillati</taxon>
        <taxon>Actinomycetota</taxon>
        <taxon>Actinomycetes</taxon>
        <taxon>Kitasatosporales</taxon>
        <taxon>Streptomycetaceae</taxon>
        <taxon>Streptomyces</taxon>
    </lineage>
</organism>
<gene>
    <name evidence="2" type="ORF">GCM10009802_31370</name>
</gene>
<name>A0ABN2YE61_9ACTN</name>